<accession>A0A8S1B9A1</accession>
<evidence type="ECO:0000256" key="1">
    <source>
        <dbReference type="SAM" id="MobiDB-lite"/>
    </source>
</evidence>
<dbReference type="OrthoDB" id="5912242at2759"/>
<evidence type="ECO:0000313" key="4">
    <source>
        <dbReference type="EMBL" id="CAB3259244.1"/>
    </source>
</evidence>
<reference evidence="4 5" key="1">
    <citation type="submission" date="2020-04" db="EMBL/GenBank/DDBJ databases">
        <authorList>
            <person name="Wallbank WR R."/>
            <person name="Pardo Diaz C."/>
            <person name="Kozak K."/>
            <person name="Martin S."/>
            <person name="Jiggins C."/>
            <person name="Moest M."/>
            <person name="Warren A I."/>
            <person name="Byers J.R.P. K."/>
            <person name="Montejo-Kovacevich G."/>
            <person name="Yen C E."/>
        </authorList>
    </citation>
    <scope>NUCLEOTIDE SEQUENCE [LARGE SCALE GENOMIC DNA]</scope>
</reference>
<dbReference type="EMBL" id="CADEBC010000608">
    <property type="protein sequence ID" value="CAB3259244.1"/>
    <property type="molecule type" value="Genomic_DNA"/>
</dbReference>
<organism evidence="4 5">
    <name type="scientific">Arctia plantaginis</name>
    <name type="common">Wood tiger moth</name>
    <name type="synonym">Phalaena plantaginis</name>
    <dbReference type="NCBI Taxonomy" id="874455"/>
    <lineage>
        <taxon>Eukaryota</taxon>
        <taxon>Metazoa</taxon>
        <taxon>Ecdysozoa</taxon>
        <taxon>Arthropoda</taxon>
        <taxon>Hexapoda</taxon>
        <taxon>Insecta</taxon>
        <taxon>Pterygota</taxon>
        <taxon>Neoptera</taxon>
        <taxon>Endopterygota</taxon>
        <taxon>Lepidoptera</taxon>
        <taxon>Glossata</taxon>
        <taxon>Ditrysia</taxon>
        <taxon>Noctuoidea</taxon>
        <taxon>Erebidae</taxon>
        <taxon>Arctiinae</taxon>
        <taxon>Arctia</taxon>
    </lineage>
</organism>
<dbReference type="InterPro" id="IPR006149">
    <property type="entry name" value="EB_dom"/>
</dbReference>
<keyword evidence="5" id="KW-1185">Reference proteome</keyword>
<feature type="domain" description="EB" evidence="2">
    <location>
        <begin position="330"/>
        <end position="377"/>
    </location>
</feature>
<evidence type="ECO:0000313" key="5">
    <source>
        <dbReference type="Proteomes" id="UP000494106"/>
    </source>
</evidence>
<dbReference type="PANTHER" id="PTHR33327">
    <property type="entry name" value="ENDONUCLEASE"/>
    <property type="match status" value="1"/>
</dbReference>
<feature type="compositionally biased region" description="Basic residues" evidence="1">
    <location>
        <begin position="206"/>
        <end position="224"/>
    </location>
</feature>
<name>A0A8S1B9A1_ARCPL</name>
<dbReference type="Pfam" id="PF23055">
    <property type="entry name" value="DUF7041"/>
    <property type="match status" value="1"/>
</dbReference>
<sequence>MTTNPPSPPQVEKVAIKLPSFWIERPAVWFAQAEAQFDLAGVTTDSTKYNHVLSTIDQRLIGEVEDIILNPPATNKYTTLKEQLIQRLSTSEEERVRRLLSEEELGDRKPSSFLRHLRSLAGMSSKDDKLLRQLFLRRLPNNVQAILAAQADLTLDKISELADRIMDLPSSPQVHSLDNTSPTLSSLATCVEQLTKQVSALMSQQQHHRSRSRGPSNHRGRSRSRTPGPSGAKFCCGVRVRSCIPRSPDRSRRYPNAPFPGPEVMMRWWEVCLLCCVLGLGTVLGQGPEKRRTGNVCNADMDCPDNAFCRSSSYCVCKDGFVYAAVNSTHKGCLKEARIGEECVQHIQCHSTTGIHSECTNSVCACASTAHFEDDRCYETAVIGERCLVDQNCYLGDQNMERQAFCVRGYCVCQLQFSPRDNGTRCVRDAALGEECEDQLQCAGPGLECRGTCRCRDNWVAHNGTNSCVESVKALNESCEFDVQCDGLAGAPDARSPGAALCLGGVCSCGYSARAVGSPARCWHRRRPGQDCRRDEECVSEEDEPGYCLSGRCTCKTCTPDARDFGAASTMSQPPLLVAALLTLAAILKYQL</sequence>
<dbReference type="InterPro" id="IPR055469">
    <property type="entry name" value="DUF7041"/>
</dbReference>
<feature type="domain" description="EB" evidence="2">
    <location>
        <begin position="424"/>
        <end position="464"/>
    </location>
</feature>
<feature type="domain" description="DUF7041" evidence="3">
    <location>
        <begin position="18"/>
        <end position="100"/>
    </location>
</feature>
<dbReference type="PANTHER" id="PTHR33327:SF3">
    <property type="entry name" value="RNA-DIRECTED DNA POLYMERASE"/>
    <property type="match status" value="1"/>
</dbReference>
<evidence type="ECO:0000259" key="3">
    <source>
        <dbReference type="Pfam" id="PF23055"/>
    </source>
</evidence>
<feature type="region of interest" description="Disordered" evidence="1">
    <location>
        <begin position="199"/>
        <end position="233"/>
    </location>
</feature>
<proteinExistence type="predicted"/>
<comment type="caution">
    <text evidence="4">The sequence shown here is derived from an EMBL/GenBank/DDBJ whole genome shotgun (WGS) entry which is preliminary data.</text>
</comment>
<dbReference type="Proteomes" id="UP000494106">
    <property type="component" value="Unassembled WGS sequence"/>
</dbReference>
<gene>
    <name evidence="4" type="ORF">APLA_LOCUS16956</name>
</gene>
<evidence type="ECO:0000259" key="2">
    <source>
        <dbReference type="Pfam" id="PF01683"/>
    </source>
</evidence>
<dbReference type="AlphaFoldDB" id="A0A8S1B9A1"/>
<protein>
    <submittedName>
        <fullName evidence="4">Uncharacterized protein</fullName>
    </submittedName>
</protein>
<dbReference type="Pfam" id="PF01683">
    <property type="entry name" value="EB"/>
    <property type="match status" value="2"/>
</dbReference>